<dbReference type="Proteomes" id="UP000714380">
    <property type="component" value="Unassembled WGS sequence"/>
</dbReference>
<keyword evidence="1" id="KW-1133">Transmembrane helix</keyword>
<proteinExistence type="predicted"/>
<dbReference type="InterPro" id="IPR000866">
    <property type="entry name" value="AhpC/TSA"/>
</dbReference>
<dbReference type="Pfam" id="PF00578">
    <property type="entry name" value="AhpC-TSA"/>
    <property type="match status" value="1"/>
</dbReference>
<comment type="caution">
    <text evidence="3">The sequence shown here is derived from an EMBL/GenBank/DDBJ whole genome shotgun (WGS) entry which is preliminary data.</text>
</comment>
<evidence type="ECO:0000313" key="4">
    <source>
        <dbReference type="Proteomes" id="UP000714380"/>
    </source>
</evidence>
<sequence>MNNSDSQKPSEPRPRWQRWVFEGAVALLILTATTFWLTRDMLARQSASPALNLATLQGNDYQLQWPTQQHRTLVYFFAPWCSVCRISMPGLNLLQADNDALTVIAVALDWESIEEVEAFITDSGFTGPVLLGTAQTARDYQISGYPSYYIISQDGYIEHADRGLSTPPGLWLRSRL</sequence>
<protein>
    <submittedName>
        <fullName evidence="3">Redoxin domain-containing protein</fullName>
    </submittedName>
</protein>
<dbReference type="InterPro" id="IPR036249">
    <property type="entry name" value="Thioredoxin-like_sf"/>
</dbReference>
<dbReference type="SUPFAM" id="SSF52833">
    <property type="entry name" value="Thioredoxin-like"/>
    <property type="match status" value="1"/>
</dbReference>
<evidence type="ECO:0000313" key="3">
    <source>
        <dbReference type="EMBL" id="MCA6063952.1"/>
    </source>
</evidence>
<dbReference type="PANTHER" id="PTHR42852">
    <property type="entry name" value="THIOL:DISULFIDE INTERCHANGE PROTEIN DSBE"/>
    <property type="match status" value="1"/>
</dbReference>
<keyword evidence="1" id="KW-0472">Membrane</keyword>
<dbReference type="RefSeq" id="WP_225674453.1">
    <property type="nucleotide sequence ID" value="NZ_JAEDAH010000049.1"/>
</dbReference>
<dbReference type="PANTHER" id="PTHR42852:SF17">
    <property type="entry name" value="THIOREDOXIN-LIKE PROTEIN HI_1115"/>
    <property type="match status" value="1"/>
</dbReference>
<organism evidence="3 4">
    <name type="scientific">Thalassolituus marinus</name>
    <dbReference type="NCBI Taxonomy" id="671053"/>
    <lineage>
        <taxon>Bacteria</taxon>
        <taxon>Pseudomonadati</taxon>
        <taxon>Pseudomonadota</taxon>
        <taxon>Gammaproteobacteria</taxon>
        <taxon>Oceanospirillales</taxon>
        <taxon>Oceanospirillaceae</taxon>
        <taxon>Thalassolituus</taxon>
    </lineage>
</organism>
<reference evidence="3 4" key="1">
    <citation type="submission" date="2020-12" db="EMBL/GenBank/DDBJ databases">
        <title>Novel Thalassolituus-related marine hydrocarbonoclastic bacteria mediated algae-derived hydrocarbons mineralization in twilight zone of the northern South China Sea.</title>
        <authorList>
            <person name="Dong C."/>
        </authorList>
    </citation>
    <scope>NUCLEOTIDE SEQUENCE [LARGE SCALE GENOMIC DNA]</scope>
    <source>
        <strain evidence="3 4">IMCC1826</strain>
    </source>
</reference>
<keyword evidence="4" id="KW-1185">Reference proteome</keyword>
<feature type="domain" description="Thioredoxin" evidence="2">
    <location>
        <begin position="42"/>
        <end position="176"/>
    </location>
</feature>
<evidence type="ECO:0000259" key="2">
    <source>
        <dbReference type="PROSITE" id="PS51352"/>
    </source>
</evidence>
<name>A0ABS7ZQF3_9GAMM</name>
<feature type="transmembrane region" description="Helical" evidence="1">
    <location>
        <begin position="20"/>
        <end position="38"/>
    </location>
</feature>
<dbReference type="InterPro" id="IPR013766">
    <property type="entry name" value="Thioredoxin_domain"/>
</dbReference>
<gene>
    <name evidence="3" type="ORF">I9W95_10060</name>
</gene>
<dbReference type="Gene3D" id="3.40.30.10">
    <property type="entry name" value="Glutaredoxin"/>
    <property type="match status" value="1"/>
</dbReference>
<evidence type="ECO:0000256" key="1">
    <source>
        <dbReference type="SAM" id="Phobius"/>
    </source>
</evidence>
<dbReference type="InterPro" id="IPR050553">
    <property type="entry name" value="Thioredoxin_ResA/DsbE_sf"/>
</dbReference>
<dbReference type="PROSITE" id="PS51352">
    <property type="entry name" value="THIOREDOXIN_2"/>
    <property type="match status" value="1"/>
</dbReference>
<keyword evidence="1" id="KW-0812">Transmembrane</keyword>
<dbReference type="EMBL" id="JAEDAH010000049">
    <property type="protein sequence ID" value="MCA6063952.1"/>
    <property type="molecule type" value="Genomic_DNA"/>
</dbReference>
<accession>A0ABS7ZQF3</accession>